<gene>
    <name evidence="1" type="ORF">E5L68_012655</name>
</gene>
<reference evidence="1 2" key="1">
    <citation type="submission" date="2024-12" db="EMBL/GenBank/DDBJ databases">
        <authorList>
            <person name="Hu S."/>
        </authorList>
    </citation>
    <scope>NUCLEOTIDE SEQUENCE [LARGE SCALE GENOMIC DNA]</scope>
    <source>
        <strain evidence="1 2">P-25</strain>
    </source>
</reference>
<organism evidence="1 2">
    <name type="scientific">Pedobacter helvus</name>
    <dbReference type="NCBI Taxonomy" id="2563444"/>
    <lineage>
        <taxon>Bacteria</taxon>
        <taxon>Pseudomonadati</taxon>
        <taxon>Bacteroidota</taxon>
        <taxon>Sphingobacteriia</taxon>
        <taxon>Sphingobacteriales</taxon>
        <taxon>Sphingobacteriaceae</taxon>
        <taxon>Pedobacter</taxon>
    </lineage>
</organism>
<keyword evidence="2" id="KW-1185">Reference proteome</keyword>
<sequence>MIFSSIRKGNEIYDFRSTILDYFEEQIQCLSLSKVLLSALLHRKHTGLPLRARSYQVYLTKCFANNEQQKHLSQPKSKNKTKLK</sequence>
<evidence type="ECO:0000313" key="1">
    <source>
        <dbReference type="EMBL" id="MFN0292248.1"/>
    </source>
</evidence>
<protein>
    <submittedName>
        <fullName evidence="1">Uncharacterized protein</fullName>
    </submittedName>
</protein>
<evidence type="ECO:0000313" key="2">
    <source>
        <dbReference type="Proteomes" id="UP001517367"/>
    </source>
</evidence>
<dbReference type="EMBL" id="SRMP02000023">
    <property type="protein sequence ID" value="MFN0292248.1"/>
    <property type="molecule type" value="Genomic_DNA"/>
</dbReference>
<comment type="caution">
    <text evidence="1">The sequence shown here is derived from an EMBL/GenBank/DDBJ whole genome shotgun (WGS) entry which is preliminary data.</text>
</comment>
<dbReference type="RefSeq" id="WP_138728307.1">
    <property type="nucleotide sequence ID" value="NZ_SRMP02000023.1"/>
</dbReference>
<dbReference type="Proteomes" id="UP001517367">
    <property type="component" value="Unassembled WGS sequence"/>
</dbReference>
<accession>A0ABW9JLY4</accession>
<proteinExistence type="predicted"/>
<name>A0ABW9JLY4_9SPHI</name>